<organism evidence="1 2">
    <name type="scientific">Aeromonas molluscorum 848</name>
    <dbReference type="NCBI Taxonomy" id="1268236"/>
    <lineage>
        <taxon>Bacteria</taxon>
        <taxon>Pseudomonadati</taxon>
        <taxon>Pseudomonadota</taxon>
        <taxon>Gammaproteobacteria</taxon>
        <taxon>Aeromonadales</taxon>
        <taxon>Aeromonadaceae</taxon>
        <taxon>Aeromonas</taxon>
    </lineage>
</organism>
<proteinExistence type="predicted"/>
<reference evidence="1 2" key="1">
    <citation type="journal article" date="2013" name="Genome Announc.">
        <title>Draft Genome Sequence of Aeromonas molluscorum Strain 848TT, Isolated from Bivalve Molluscs.</title>
        <authorList>
            <person name="Spataro N."/>
            <person name="Farfan M."/>
            <person name="Albarral V."/>
            <person name="Sanglas A."/>
            <person name="Loren J.G."/>
            <person name="Fuste M.C."/>
            <person name="Bosch E."/>
        </authorList>
    </citation>
    <scope>NUCLEOTIDE SEQUENCE [LARGE SCALE GENOMIC DNA]</scope>
    <source>
        <strain evidence="1 2">848</strain>
    </source>
</reference>
<name>R1F166_9GAMM</name>
<dbReference type="AlphaFoldDB" id="R1F166"/>
<protein>
    <submittedName>
        <fullName evidence="1">Uncharacterized protein</fullName>
    </submittedName>
</protein>
<evidence type="ECO:0000313" key="2">
    <source>
        <dbReference type="Proteomes" id="UP000013526"/>
    </source>
</evidence>
<dbReference type="PATRIC" id="fig|1268236.3.peg.3661"/>
<gene>
    <name evidence="1" type="ORF">G113_18849</name>
</gene>
<dbReference type="Proteomes" id="UP000013526">
    <property type="component" value="Unassembled WGS sequence"/>
</dbReference>
<sequence length="183" mass="20621">MTRITLISLLHRLSPQFPIYPVAQLLPQLSEHKGEVWLPPLSTPDVAALRAKVAPQAQREFASLATGWCDFAASDSGDTPELDALASYDEEMLDNLRLYWGSAAKINHPITDNLFELRRGVVDEAHGTKLADAWERQQELRFTQLMSAAQGQDLLCFVEVEAAYWLRQRLSEQVEIELHIPAL</sequence>
<dbReference type="OrthoDB" id="5586199at2"/>
<dbReference type="EMBL" id="AQGQ01000199">
    <property type="protein sequence ID" value="EOD53587.1"/>
    <property type="molecule type" value="Genomic_DNA"/>
</dbReference>
<keyword evidence="2" id="KW-1185">Reference proteome</keyword>
<evidence type="ECO:0000313" key="1">
    <source>
        <dbReference type="EMBL" id="EOD53587.1"/>
    </source>
</evidence>
<accession>R1F166</accession>
<comment type="caution">
    <text evidence="1">The sequence shown here is derived from an EMBL/GenBank/DDBJ whole genome shotgun (WGS) entry which is preliminary data.</text>
</comment>
<dbReference type="RefSeq" id="WP_005908307.1">
    <property type="nucleotide sequence ID" value="NZ_AQGQ01000199.1"/>
</dbReference>